<dbReference type="GO" id="GO:0008616">
    <property type="term" value="P:tRNA queuosine(34) biosynthetic process"/>
    <property type="evidence" value="ECO:0007669"/>
    <property type="project" value="UniProtKB-UniRule"/>
</dbReference>
<keyword evidence="7 8" id="KW-0456">Lyase</keyword>
<feature type="binding site" evidence="8">
    <location>
        <position position="76"/>
    </location>
    <ligand>
        <name>S-adenosyl-L-methionine</name>
        <dbReference type="ChEBI" id="CHEBI:59789"/>
    </ligand>
</feature>
<comment type="cofactor">
    <cofactor evidence="8">
        <name>S-adenosyl-L-methionine</name>
        <dbReference type="ChEBI" id="CHEBI:59789"/>
    </cofactor>
    <text evidence="8">Binds 1 S-adenosyl-L-methionine per subunit.</text>
</comment>
<dbReference type="InterPro" id="IPR013785">
    <property type="entry name" value="Aldolase_TIM"/>
</dbReference>
<evidence type="ECO:0000313" key="10">
    <source>
        <dbReference type="EMBL" id="BAU22782.1"/>
    </source>
</evidence>
<gene>
    <name evidence="8" type="primary">queE</name>
    <name evidence="10" type="ORF">THC_0386</name>
</gene>
<feature type="binding site" evidence="8">
    <location>
        <position position="38"/>
    </location>
    <ligand>
        <name>[4Fe-4S] cluster</name>
        <dbReference type="ChEBI" id="CHEBI:49883"/>
        <note>4Fe-4S-S-AdoMet</note>
    </ligand>
</feature>
<feature type="binding site" evidence="8">
    <location>
        <position position="27"/>
    </location>
    <ligand>
        <name>substrate</name>
    </ligand>
</feature>
<evidence type="ECO:0000256" key="7">
    <source>
        <dbReference type="ARBA" id="ARBA00023239"/>
    </source>
</evidence>
<name>A0A0U5AW41_9BACT</name>
<evidence type="ECO:0000256" key="5">
    <source>
        <dbReference type="ARBA" id="ARBA00023004"/>
    </source>
</evidence>
<comment type="subunit">
    <text evidence="8">Homodimer.</text>
</comment>
<dbReference type="PANTHER" id="PTHR42836:SF1">
    <property type="entry name" value="7-CARBOXY-7-DEAZAGUANINE SYNTHASE"/>
    <property type="match status" value="1"/>
</dbReference>
<dbReference type="InterPro" id="IPR058240">
    <property type="entry name" value="rSAM_sf"/>
</dbReference>
<keyword evidence="1 8" id="KW-0004">4Fe-4S</keyword>
<dbReference type="CDD" id="cd01335">
    <property type="entry name" value="Radical_SAM"/>
    <property type="match status" value="1"/>
</dbReference>
<dbReference type="STRING" id="1653476.THC_0386"/>
<protein>
    <recommendedName>
        <fullName evidence="8">7-carboxy-7-deazaguanine synthase</fullName>
        <shortName evidence="8">CDG synthase</shortName>
        <ecNumber evidence="8">4.3.99.3</ecNumber>
    </recommendedName>
    <alternativeName>
        <fullName evidence="8">Queuosine biosynthesis protein QueE</fullName>
    </alternativeName>
</protein>
<feature type="domain" description="Radical SAM core" evidence="9">
    <location>
        <begin position="18"/>
        <end position="212"/>
    </location>
</feature>
<dbReference type="PANTHER" id="PTHR42836">
    <property type="entry name" value="7-CARBOXY-7-DEAZAGUANINE SYNTHASE"/>
    <property type="match status" value="1"/>
</dbReference>
<dbReference type="EMBL" id="AP014945">
    <property type="protein sequence ID" value="BAU22782.1"/>
    <property type="molecule type" value="Genomic_DNA"/>
</dbReference>
<dbReference type="InterPro" id="IPR024924">
    <property type="entry name" value="7-CO-7-deazaguanine_synth-like"/>
</dbReference>
<dbReference type="KEGG" id="cthi:THC_0386"/>
<dbReference type="AlphaFoldDB" id="A0A0U5AW41"/>
<dbReference type="UniPathway" id="UPA00391"/>
<dbReference type="OrthoDB" id="9792276at2"/>
<sequence length="212" mass="24558">MNLKVSEIFFSIQGEGPWVGFPTFFVRLYGCNLACKWCDTPYAREGQDYKEMKPEEIIAFWKKNYPEIPYVTLTGGEPLLQDEIYILIDEFLQKGARVLLETNGALSIENVPEEVLVVMDLKTPSSGMENFNLYKNIYFLSEKDALKFVIKDEADFDWSLKIIEEFNLLSKVTCFFSPCAPFMSPKKLADLILKTKKPLRLQIQLHKFLNLK</sequence>
<dbReference type="Pfam" id="PF04055">
    <property type="entry name" value="Radical_SAM"/>
    <property type="match status" value="1"/>
</dbReference>
<dbReference type="Gene3D" id="3.20.20.70">
    <property type="entry name" value="Aldolase class I"/>
    <property type="match status" value="1"/>
</dbReference>
<comment type="caution">
    <text evidence="8">Lacks conserved residue(s) required for the propagation of feature annotation.</text>
</comment>
<feature type="binding site" evidence="8">
    <location>
        <begin position="37"/>
        <end position="39"/>
    </location>
    <ligand>
        <name>S-adenosyl-L-methionine</name>
        <dbReference type="ChEBI" id="CHEBI:59789"/>
    </ligand>
</feature>
<dbReference type="RefSeq" id="WP_068512573.1">
    <property type="nucleotide sequence ID" value="NZ_AP014945.1"/>
</dbReference>
<dbReference type="GO" id="GO:0000287">
    <property type="term" value="F:magnesium ion binding"/>
    <property type="evidence" value="ECO:0007669"/>
    <property type="project" value="UniProtKB-UniRule"/>
</dbReference>
<evidence type="ECO:0000256" key="3">
    <source>
        <dbReference type="ARBA" id="ARBA00022723"/>
    </source>
</evidence>
<comment type="catalytic activity">
    <reaction evidence="8">
        <text>6-carboxy-5,6,7,8-tetrahydropterin + H(+) = 7-carboxy-7-carbaguanine + NH4(+)</text>
        <dbReference type="Rhea" id="RHEA:27974"/>
        <dbReference type="ChEBI" id="CHEBI:15378"/>
        <dbReference type="ChEBI" id="CHEBI:28938"/>
        <dbReference type="ChEBI" id="CHEBI:61032"/>
        <dbReference type="ChEBI" id="CHEBI:61036"/>
        <dbReference type="EC" id="4.3.99.3"/>
    </reaction>
</comment>
<dbReference type="InterPro" id="IPR007197">
    <property type="entry name" value="rSAM"/>
</dbReference>
<comment type="pathway">
    <text evidence="8">Purine metabolism; 7-cyano-7-deazaguanine biosynthesis.</text>
</comment>
<keyword evidence="8" id="KW-0671">Queuosine biosynthesis</keyword>
<dbReference type="PIRSF" id="PIRSF000370">
    <property type="entry name" value="QueE"/>
    <property type="match status" value="1"/>
</dbReference>
<evidence type="ECO:0000256" key="6">
    <source>
        <dbReference type="ARBA" id="ARBA00023014"/>
    </source>
</evidence>
<dbReference type="GO" id="GO:0051539">
    <property type="term" value="F:4 iron, 4 sulfur cluster binding"/>
    <property type="evidence" value="ECO:0007669"/>
    <property type="project" value="UniProtKB-UniRule"/>
</dbReference>
<keyword evidence="4 8" id="KW-0460">Magnesium</keyword>
<feature type="binding site" evidence="8">
    <location>
        <position position="40"/>
    </location>
    <ligand>
        <name>Mg(2+)</name>
        <dbReference type="ChEBI" id="CHEBI:18420"/>
    </ligand>
</feature>
<evidence type="ECO:0000313" key="11">
    <source>
        <dbReference type="Proteomes" id="UP000068196"/>
    </source>
</evidence>
<keyword evidence="5 8" id="KW-0408">Iron</keyword>
<keyword evidence="2 8" id="KW-0949">S-adenosyl-L-methionine</keyword>
<dbReference type="PATRIC" id="fig|1653476.3.peg.393"/>
<dbReference type="SFLD" id="SFLDS00029">
    <property type="entry name" value="Radical_SAM"/>
    <property type="match status" value="1"/>
</dbReference>
<dbReference type="GO" id="GO:1904047">
    <property type="term" value="F:S-adenosyl-L-methionine binding"/>
    <property type="evidence" value="ECO:0007669"/>
    <property type="project" value="UniProtKB-UniRule"/>
</dbReference>
<keyword evidence="3 8" id="KW-0479">Metal-binding</keyword>
<comment type="cofactor">
    <cofactor evidence="8">
        <name>Mg(2+)</name>
        <dbReference type="ChEBI" id="CHEBI:18420"/>
    </cofactor>
</comment>
<evidence type="ECO:0000256" key="8">
    <source>
        <dbReference type="HAMAP-Rule" id="MF_00917"/>
    </source>
</evidence>
<evidence type="ECO:0000256" key="1">
    <source>
        <dbReference type="ARBA" id="ARBA00022485"/>
    </source>
</evidence>
<reference evidence="10 11" key="1">
    <citation type="journal article" date="2016" name="Int. J. Syst. Evol. Microbiol.">
        <title>Caldimicrobium thiodismutans sp. nov., a sulfur-disproportionating bacterium isolated from a hot spring, and emended description of the genus Caldimicrobium.</title>
        <authorList>
            <person name="Kojima H."/>
            <person name="Umezawa K."/>
            <person name="Fukui M."/>
        </authorList>
    </citation>
    <scope>NUCLEOTIDE SEQUENCE [LARGE SCALE GENOMIC DNA]</scope>
    <source>
        <strain evidence="10 11">TF1</strain>
    </source>
</reference>
<dbReference type="GO" id="GO:0016840">
    <property type="term" value="F:carbon-nitrogen lyase activity"/>
    <property type="evidence" value="ECO:0007669"/>
    <property type="project" value="UniProtKB-UniRule"/>
</dbReference>
<reference evidence="11" key="2">
    <citation type="journal article" date="2016" name="Int. J. Syst. Evol. Microbiol.">
        <title>Caldimicrobium thiodismutans sp. nov., a sulfur-disproportionating bacterium isolated from a hot spring.</title>
        <authorList>
            <person name="Kojima H."/>
            <person name="Umezawa K."/>
            <person name="Fukui M."/>
        </authorList>
    </citation>
    <scope>NUCLEOTIDE SEQUENCE [LARGE SCALE GENOMIC DNA]</scope>
    <source>
        <strain evidence="11">TF1</strain>
    </source>
</reference>
<evidence type="ECO:0000256" key="2">
    <source>
        <dbReference type="ARBA" id="ARBA00022691"/>
    </source>
</evidence>
<comment type="cofactor">
    <cofactor evidence="8">
        <name>[4Fe-4S] cluster</name>
        <dbReference type="ChEBI" id="CHEBI:49883"/>
    </cofactor>
    <text evidence="8">Binds 1 [4Fe-4S] cluster. The cluster is coordinated with 3 cysteines and an exchangeable S-adenosyl-L-methionine.</text>
</comment>
<dbReference type="PROSITE" id="PS51918">
    <property type="entry name" value="RADICAL_SAM"/>
    <property type="match status" value="1"/>
</dbReference>
<accession>A0A0U5AW41</accession>
<comment type="function">
    <text evidence="8">Catalyzes the complex heterocyclic radical-mediated conversion of 6-carboxy-5,6,7,8-tetrahydropterin (CPH4) to 7-carboxy-7-deazaguanine (CDG), a step common to the biosynthetic pathways of all 7-deazapurine-containing compounds.</text>
</comment>
<evidence type="ECO:0000256" key="4">
    <source>
        <dbReference type="ARBA" id="ARBA00022842"/>
    </source>
</evidence>
<keyword evidence="6 8" id="KW-0411">Iron-sulfur</keyword>
<dbReference type="EC" id="4.3.99.3" evidence="8"/>
<evidence type="ECO:0000259" key="9">
    <source>
        <dbReference type="PROSITE" id="PS51918"/>
    </source>
</evidence>
<feature type="binding site" evidence="8">
    <location>
        <position position="35"/>
    </location>
    <ligand>
        <name>[4Fe-4S] cluster</name>
        <dbReference type="ChEBI" id="CHEBI:49883"/>
        <note>4Fe-4S-S-AdoMet</note>
    </ligand>
</feature>
<dbReference type="HAMAP" id="MF_00917">
    <property type="entry name" value="QueE"/>
    <property type="match status" value="1"/>
</dbReference>
<proteinExistence type="inferred from homology"/>
<feature type="binding site" evidence="8">
    <location>
        <position position="74"/>
    </location>
    <ligand>
        <name>substrate</name>
    </ligand>
</feature>
<dbReference type="SUPFAM" id="SSF102114">
    <property type="entry name" value="Radical SAM enzymes"/>
    <property type="match status" value="1"/>
</dbReference>
<organism evidence="10 11">
    <name type="scientific">Caldimicrobium thiodismutans</name>
    <dbReference type="NCBI Taxonomy" id="1653476"/>
    <lineage>
        <taxon>Bacteria</taxon>
        <taxon>Pseudomonadati</taxon>
        <taxon>Thermodesulfobacteriota</taxon>
        <taxon>Thermodesulfobacteria</taxon>
        <taxon>Thermodesulfobacteriales</taxon>
        <taxon>Thermodesulfobacteriaceae</taxon>
        <taxon>Caldimicrobium</taxon>
    </lineage>
</organism>
<feature type="binding site" evidence="8">
    <location>
        <position position="31"/>
    </location>
    <ligand>
        <name>[4Fe-4S] cluster</name>
        <dbReference type="ChEBI" id="CHEBI:49883"/>
        <note>4Fe-4S-S-AdoMet</note>
    </ligand>
</feature>
<dbReference type="Proteomes" id="UP000068196">
    <property type="component" value="Chromosome"/>
</dbReference>
<comment type="similarity">
    <text evidence="8">Belongs to the radical SAM superfamily. 7-carboxy-7-deazaguanine synthase family.</text>
</comment>
<feature type="binding site" evidence="8">
    <location>
        <begin position="12"/>
        <end position="14"/>
    </location>
    <ligand>
        <name>substrate</name>
    </ligand>
</feature>
<keyword evidence="11" id="KW-1185">Reference proteome</keyword>